<evidence type="ECO:0000313" key="5">
    <source>
        <dbReference type="Proteomes" id="UP000190312"/>
    </source>
</evidence>
<gene>
    <name evidence="4" type="ORF">OAory_01097310</name>
</gene>
<proteinExistence type="predicted"/>
<dbReference type="PANTHER" id="PTHR33481">
    <property type="entry name" value="REVERSE TRANSCRIPTASE"/>
    <property type="match status" value="1"/>
</dbReference>
<evidence type="ECO:0000313" key="4">
    <source>
        <dbReference type="EMBL" id="OOO08435.1"/>
    </source>
</evidence>
<dbReference type="Proteomes" id="UP000190312">
    <property type="component" value="Unassembled WGS sequence"/>
</dbReference>
<dbReference type="CDD" id="cd09276">
    <property type="entry name" value="Rnase_HI_RT_non_LTR"/>
    <property type="match status" value="1"/>
</dbReference>
<keyword evidence="4" id="KW-0808">Transferase</keyword>
<feature type="domain" description="RNase H type-1" evidence="3">
    <location>
        <begin position="1364"/>
        <end position="1512"/>
    </location>
</feature>
<reference evidence="4 5" key="1">
    <citation type="submission" date="2016-10" db="EMBL/GenBank/DDBJ databases">
        <title>Genome sequencing of Aspergillus oryzae BCC7051.</title>
        <authorList>
            <person name="Thammarongtham C."/>
            <person name="Vorapreeda T."/>
            <person name="Nookaew I."/>
            <person name="Srisuk T."/>
            <person name="Land M."/>
            <person name="Jeennor S."/>
            <person name="Laoteng K."/>
        </authorList>
    </citation>
    <scope>NUCLEOTIDE SEQUENCE [LARGE SCALE GENOMIC DNA]</scope>
    <source>
        <strain evidence="4 5">BCC7051</strain>
    </source>
</reference>
<comment type="caution">
    <text evidence="4">The sequence shown here is derived from an EMBL/GenBank/DDBJ whole genome shotgun (WGS) entry which is preliminary data.</text>
</comment>
<evidence type="ECO:0000256" key="1">
    <source>
        <dbReference type="SAM" id="MobiDB-lite"/>
    </source>
</evidence>
<dbReference type="SUPFAM" id="SSF56219">
    <property type="entry name" value="DNase I-like"/>
    <property type="match status" value="1"/>
</dbReference>
<evidence type="ECO:0000259" key="3">
    <source>
        <dbReference type="PROSITE" id="PS50879"/>
    </source>
</evidence>
<dbReference type="InterPro" id="IPR043502">
    <property type="entry name" value="DNA/RNA_pol_sf"/>
</dbReference>
<dbReference type="Pfam" id="PF00075">
    <property type="entry name" value="RNase_H"/>
    <property type="match status" value="1"/>
</dbReference>
<dbReference type="InterPro" id="IPR000477">
    <property type="entry name" value="RT_dom"/>
</dbReference>
<feature type="compositionally biased region" description="Basic residues" evidence="1">
    <location>
        <begin position="59"/>
        <end position="68"/>
    </location>
</feature>
<feature type="region of interest" description="Disordered" evidence="1">
    <location>
        <begin position="1"/>
        <end position="102"/>
    </location>
</feature>
<dbReference type="CDD" id="cd01650">
    <property type="entry name" value="RT_nLTR_like"/>
    <property type="match status" value="1"/>
</dbReference>
<dbReference type="PANTHER" id="PTHR33481:SF1">
    <property type="entry name" value="ENDONUCLEASE_EXONUCLEASE_PHOSPHATASE DOMAIN-CONTAINING PROTEIN-RELATED"/>
    <property type="match status" value="1"/>
</dbReference>
<dbReference type="GO" id="GO:0004523">
    <property type="term" value="F:RNA-DNA hybrid ribonuclease activity"/>
    <property type="evidence" value="ECO:0007669"/>
    <property type="project" value="InterPro"/>
</dbReference>
<feature type="region of interest" description="Disordered" evidence="1">
    <location>
        <begin position="1663"/>
        <end position="1686"/>
    </location>
</feature>
<dbReference type="GO" id="GO:0003676">
    <property type="term" value="F:nucleic acid binding"/>
    <property type="evidence" value="ECO:0007669"/>
    <property type="project" value="InterPro"/>
</dbReference>
<name>A0A1S9DH77_ASPOZ</name>
<organism evidence="4 5">
    <name type="scientific">Aspergillus oryzae</name>
    <name type="common">Yellow koji mold</name>
    <dbReference type="NCBI Taxonomy" id="5062"/>
    <lineage>
        <taxon>Eukaryota</taxon>
        <taxon>Fungi</taxon>
        <taxon>Dikarya</taxon>
        <taxon>Ascomycota</taxon>
        <taxon>Pezizomycotina</taxon>
        <taxon>Eurotiomycetes</taxon>
        <taxon>Eurotiomycetidae</taxon>
        <taxon>Eurotiales</taxon>
        <taxon>Aspergillaceae</taxon>
        <taxon>Aspergillus</taxon>
        <taxon>Aspergillus subgen. Circumdati</taxon>
    </lineage>
</organism>
<dbReference type="Pfam" id="PF14529">
    <property type="entry name" value="Exo_endo_phos_2"/>
    <property type="match status" value="1"/>
</dbReference>
<dbReference type="OrthoDB" id="4509126at2759"/>
<dbReference type="eggNOG" id="KOG1075">
    <property type="taxonomic scope" value="Eukaryota"/>
</dbReference>
<feature type="compositionally biased region" description="Basic and acidic residues" evidence="1">
    <location>
        <begin position="11"/>
        <end position="29"/>
    </location>
</feature>
<dbReference type="GO" id="GO:0003964">
    <property type="term" value="F:RNA-directed DNA polymerase activity"/>
    <property type="evidence" value="ECO:0007669"/>
    <property type="project" value="UniProtKB-KW"/>
</dbReference>
<dbReference type="SUPFAM" id="SSF53098">
    <property type="entry name" value="Ribonuclease H-like"/>
    <property type="match status" value="1"/>
</dbReference>
<dbReference type="VEuPathDB" id="FungiDB:AO090138000125"/>
<dbReference type="Gene3D" id="3.60.10.10">
    <property type="entry name" value="Endonuclease/exonuclease/phosphatase"/>
    <property type="match status" value="1"/>
</dbReference>
<dbReference type="PROSITE" id="PS50878">
    <property type="entry name" value="RT_POL"/>
    <property type="match status" value="1"/>
</dbReference>
<dbReference type="InterPro" id="IPR036397">
    <property type="entry name" value="RNaseH_sf"/>
</dbReference>
<dbReference type="PROSITE" id="PS50879">
    <property type="entry name" value="RNASE_H_1"/>
    <property type="match status" value="1"/>
</dbReference>
<protein>
    <submittedName>
        <fullName evidence="4">RNA-directed DNA polymerase (Reverse transcriptase)</fullName>
    </submittedName>
</protein>
<dbReference type="Pfam" id="PF00078">
    <property type="entry name" value="RVT_1"/>
    <property type="match status" value="1"/>
</dbReference>
<dbReference type="Gene3D" id="3.30.420.10">
    <property type="entry name" value="Ribonuclease H-like superfamily/Ribonuclease H"/>
    <property type="match status" value="1"/>
</dbReference>
<feature type="compositionally biased region" description="Polar residues" evidence="1">
    <location>
        <begin position="1674"/>
        <end position="1686"/>
    </location>
</feature>
<keyword evidence="4" id="KW-0695">RNA-directed DNA polymerase</keyword>
<dbReference type="SUPFAM" id="SSF56672">
    <property type="entry name" value="DNA/RNA polymerases"/>
    <property type="match status" value="1"/>
</dbReference>
<dbReference type="InterPro" id="IPR002156">
    <property type="entry name" value="RNaseH_domain"/>
</dbReference>
<feature type="domain" description="Reverse transcriptase" evidence="2">
    <location>
        <begin position="892"/>
        <end position="1154"/>
    </location>
</feature>
<dbReference type="InterPro" id="IPR012337">
    <property type="entry name" value="RNaseH-like_sf"/>
</dbReference>
<sequence length="1686" mass="190747">MPLGSPLTGRAETRTPEPPDGNEREESPPRVRPKRITRPPNSYAREQEEQIEINNARPQRAKNPRGRPRNQSDAPAGREAPTPEGTPTDSEEPNITKLLTELSKLKEEIRRRDEAHQKELQRVTAALAEVQQELKDLKNWAALPQGTSESCSQTSHEEVLRELQSLRSAITTPNTTSDYPSWAQVAAAGDKTHLPPYGPLPANKKIQAKEANCVRVSTKPDDSDGDNHNENTFGRYLPPRSAVAHIQNALATTPATKDIQVLGVGTTRTGYVIRFQDQPQAEIARSNTEWLEELGNDTRLARPRFAVVAHRTPTEDFLAPEDEKDFISSIMEENKMELHGFRINRIAWLKSRDKPIGKHGSLAIWFDTREAAEWTMDNGLLASAISPGHAEEKQDVGTVQARMSSGIARLGAGMEALINDSQTQNLDILLIQEPPLTAYSTHVNHSAWHLYQSTCQEDTPKKRSLLYVNRRISTASHRQIKCNHPDVTAVKMWTMERQMLIFSIYVPTTNHSQPMEEVSIQAMLEEIETCIQQAIETTDKPTTIIMAGDFNRHHPMWSKNRIYHVAIEHAEELVTFFHKHGLQPCLPRGTPTYWSMSYPGSNSTIDLTVTDTPESLIKCHLYHDHYGSDHRAVYSEWSLDPSRNAEREPRRAYDRADWKQIGESVQAQIAQTPPIHTEAELEGAVAKLITCTTFAVDQHTPMAKPSPYSKRWFSPELKEQQREVNRARRKWQESCAEKGRQDPMSLILFGDMRTKRRAWTRAIEKAKATHWKDFLDSAGEGHLWKAASYMRPRESYGNIPPLKQDKGETADNTEKARLFMRTFFPRMAPPEDTMEMEQREEIPWTPITEQEVYRALRAAKPMKAPGEDGIPMLVWRQLWQWLRTEILRIFTASVNLGYYPEKWKRARIVVLRKPGKPDYTLPGAYRPISLLNTLGKVLEAVMAKRLSYYAEEYGLLPNTQFGGRPGRNPEQALLVLRNAIDRAWLASKVITLVAFDLKGAFNGVSSNILDRQLKAKGIPTKLRAWVASFMEGRSASISFDDFESARSLLENAGLAQGSPLSPILFIFFNSNLVNQRVDYHGGASAFIDDYFRWRAGKSAEENIRKLQEEDIPRIEQWAKLTGSCFAAEKTELIHFTRKKREQTKGRLVIQGATIEPSATAKLLGVVCDQELRWKEHVQQAVNRATKVNIALAGLRHLRPGQMRQVYQACVTPIMDYASTVWHNPLKDKRHLRVLDTVQRSALIRILSAFRTVATATVEVETYTLPTHLRLKQRAQRVIVNLCTLPRDHPIQDVISRARRRRDNVGSQPRFPLAESMKTMRLEQLDGLETIDPKPMAPWKPPGFLEIDIEPDREKAKDKATALQASSNMVVFSDASGQNNQLGAATVILDHNKDVVESRQLSIGSMANWSVYAAELIGIFYAISLVLKIVSSRPRTPTTSQQEPATILCDSMSALQAIRNPGNKSGQRIIHANLQAAAELKARGIPLRLQWIPGHCDDPGNDAADKLARMAVGLDKMHPFPRLVSQERASIRKQILKEWEHEWKTCKKGSHLRRIDPKLPAIRTRRLYDSLPRNQAYLLTQLRTGHCWLAPYGKLHGHREDDKCECGAKETVTHVLLDCSKLRIPRQKLRRELGEAFGDIPAMLGGKGETSHVKAVLDFAEASQRFRSRGPRGPQRQNSRQTATTGP</sequence>
<dbReference type="InterPro" id="IPR036691">
    <property type="entry name" value="Endo/exonu/phosph_ase_sf"/>
</dbReference>
<evidence type="ECO:0000259" key="2">
    <source>
        <dbReference type="PROSITE" id="PS50878"/>
    </source>
</evidence>
<keyword evidence="4" id="KW-0548">Nucleotidyltransferase</keyword>
<accession>A0A1S9DH77</accession>
<dbReference type="InterPro" id="IPR005135">
    <property type="entry name" value="Endo/exonuclease/phosphatase"/>
</dbReference>
<dbReference type="EMBL" id="MKZY01000005">
    <property type="protein sequence ID" value="OOO08435.1"/>
    <property type="molecule type" value="Genomic_DNA"/>
</dbReference>